<sequence>MDGEDSRVPIRDEVLSKEEWMEKIREFLYAIPVLEEVGSREEVQAGDSYYLKPEVSVSQMSIQAQARKQIERERQEELARQISASPVIERREPVVTTLEAAPVLAVNGVYFKCPLIGDEVLSKEDWMEKIREFLYASLEDEQEAGLTACLIIRTLNSESDKVDLCIETMLKYLKNILQNPGEEKYRKIRLSNRIFQERVACMEGALEFLRTIDT</sequence>
<name>A0A1S3DHN6_DIACI</name>
<proteinExistence type="predicted"/>
<dbReference type="Proteomes" id="UP000079169">
    <property type="component" value="Unplaced"/>
</dbReference>
<dbReference type="InterPro" id="IPR018997">
    <property type="entry name" value="PUB_domain"/>
</dbReference>
<evidence type="ECO:0000313" key="3">
    <source>
        <dbReference type="RefSeq" id="XP_008482094.1"/>
    </source>
</evidence>
<dbReference type="STRING" id="121845.A0A1S3DHN6"/>
<dbReference type="AlphaFoldDB" id="A0A1S3DHN6"/>
<gene>
    <name evidence="3" type="primary">LOC103518787</name>
</gene>
<dbReference type="InterPro" id="IPR036339">
    <property type="entry name" value="PUB-like_dom_sf"/>
</dbReference>
<dbReference type="RefSeq" id="XP_008482094.1">
    <property type="nucleotide sequence ID" value="XM_008483872.1"/>
</dbReference>
<dbReference type="Gene3D" id="1.20.58.2190">
    <property type="match status" value="1"/>
</dbReference>
<dbReference type="SUPFAM" id="SSF143503">
    <property type="entry name" value="PUG domain-like"/>
    <property type="match status" value="1"/>
</dbReference>
<dbReference type="PaxDb" id="121845-A0A1S3DHN6"/>
<evidence type="ECO:0000259" key="1">
    <source>
        <dbReference type="Pfam" id="PF09409"/>
    </source>
</evidence>
<reference evidence="3" key="1">
    <citation type="submission" date="2025-08" db="UniProtKB">
        <authorList>
            <consortium name="RefSeq"/>
        </authorList>
    </citation>
    <scope>IDENTIFICATION</scope>
</reference>
<dbReference type="GO" id="GO:0005737">
    <property type="term" value="C:cytoplasm"/>
    <property type="evidence" value="ECO:0007669"/>
    <property type="project" value="TreeGrafter"/>
</dbReference>
<organism evidence="2 3">
    <name type="scientific">Diaphorina citri</name>
    <name type="common">Asian citrus psyllid</name>
    <dbReference type="NCBI Taxonomy" id="121845"/>
    <lineage>
        <taxon>Eukaryota</taxon>
        <taxon>Metazoa</taxon>
        <taxon>Ecdysozoa</taxon>
        <taxon>Arthropoda</taxon>
        <taxon>Hexapoda</taxon>
        <taxon>Insecta</taxon>
        <taxon>Pterygota</taxon>
        <taxon>Neoptera</taxon>
        <taxon>Paraneoptera</taxon>
        <taxon>Hemiptera</taxon>
        <taxon>Sternorrhyncha</taxon>
        <taxon>Psylloidea</taxon>
        <taxon>Psyllidae</taxon>
        <taxon>Diaphorininae</taxon>
        <taxon>Diaphorina</taxon>
    </lineage>
</organism>
<dbReference type="PANTHER" id="PTHR23153">
    <property type="entry name" value="UBX-RELATED"/>
    <property type="match status" value="1"/>
</dbReference>
<dbReference type="Pfam" id="PF09409">
    <property type="entry name" value="PUB"/>
    <property type="match status" value="1"/>
</dbReference>
<protein>
    <submittedName>
        <fullName evidence="3">UBX domain-containing protein 6</fullName>
    </submittedName>
</protein>
<feature type="domain" description="PUB" evidence="1">
    <location>
        <begin position="160"/>
        <end position="212"/>
    </location>
</feature>
<keyword evidence="2" id="KW-1185">Reference proteome</keyword>
<dbReference type="KEGG" id="dci:103518787"/>
<dbReference type="GeneID" id="103518787"/>
<dbReference type="SMART" id="SM00580">
    <property type="entry name" value="PUG"/>
    <property type="match status" value="1"/>
</dbReference>
<accession>A0A1S3DHN6</accession>
<evidence type="ECO:0000313" key="2">
    <source>
        <dbReference type="Proteomes" id="UP000079169"/>
    </source>
</evidence>
<dbReference type="PANTHER" id="PTHR23153:SF38">
    <property type="entry name" value="UBX DOMAIN-CONTAINING PROTEIN 6"/>
    <property type="match status" value="1"/>
</dbReference>